<accession>G4CSU8</accession>
<dbReference type="HOGENOM" id="CLU_3202507_0_0_4"/>
<dbReference type="PATRIC" id="fig|1030841.3.peg.2080"/>
<dbReference type="AlphaFoldDB" id="G4CSU8"/>
<proteinExistence type="predicted"/>
<dbReference type="EMBL" id="AGAZ01000070">
    <property type="protein sequence ID" value="EGZ44563.1"/>
    <property type="molecule type" value="Genomic_DNA"/>
</dbReference>
<gene>
    <name evidence="2" type="ORF">HMPREF9370_2089</name>
</gene>
<evidence type="ECO:0000313" key="2">
    <source>
        <dbReference type="EMBL" id="EGZ44563.1"/>
    </source>
</evidence>
<name>G4CSU8_9NEIS</name>
<evidence type="ECO:0000256" key="1">
    <source>
        <dbReference type="SAM" id="MobiDB-lite"/>
    </source>
</evidence>
<organism evidence="2 3">
    <name type="scientific">Neisseria wadsworthii 9715</name>
    <dbReference type="NCBI Taxonomy" id="1030841"/>
    <lineage>
        <taxon>Bacteria</taxon>
        <taxon>Pseudomonadati</taxon>
        <taxon>Pseudomonadota</taxon>
        <taxon>Betaproteobacteria</taxon>
        <taxon>Neisseriales</taxon>
        <taxon>Neisseriaceae</taxon>
        <taxon>Neisseria</taxon>
    </lineage>
</organism>
<feature type="region of interest" description="Disordered" evidence="1">
    <location>
        <begin position="25"/>
        <end position="45"/>
    </location>
</feature>
<dbReference type="Proteomes" id="UP000005336">
    <property type="component" value="Unassembled WGS sequence"/>
</dbReference>
<sequence length="45" mass="4929">MQPSVSTHSRPKAAEAFSKTFIHQGLHSPDSLKLSENAKSEYNTA</sequence>
<reference evidence="2 3" key="1">
    <citation type="submission" date="2011-06" db="EMBL/GenBank/DDBJ databases">
        <authorList>
            <person name="Muzny D."/>
            <person name="Qin X."/>
            <person name="Deng J."/>
            <person name="Jiang H."/>
            <person name="Liu Y."/>
            <person name="Qu J."/>
            <person name="Song X.-Z."/>
            <person name="Zhang L."/>
            <person name="Thornton R."/>
            <person name="Coyle M."/>
            <person name="Francisco L."/>
            <person name="Jackson L."/>
            <person name="Javaid M."/>
            <person name="Korchina V."/>
            <person name="Kovar C."/>
            <person name="Mata R."/>
            <person name="Mathew T."/>
            <person name="Ngo R."/>
            <person name="Nguyen L."/>
            <person name="Nguyen N."/>
            <person name="Okwuonu G."/>
            <person name="Ongeri F."/>
            <person name="Pham C."/>
            <person name="Simmons D."/>
            <person name="Wilczek-Boney K."/>
            <person name="Hale W."/>
            <person name="Jakkamsetti A."/>
            <person name="Pham P."/>
            <person name="Ruth R."/>
            <person name="San Lucas F."/>
            <person name="Warren J."/>
            <person name="Zhang J."/>
            <person name="Zhao Z."/>
            <person name="Zhou C."/>
            <person name="Zhu D."/>
            <person name="Lee S."/>
            <person name="Bess C."/>
            <person name="Blankenburg K."/>
            <person name="Forbes L."/>
            <person name="Fu Q."/>
            <person name="Gubbala S."/>
            <person name="Hirani K."/>
            <person name="Jayaseelan J.C."/>
            <person name="Lara F."/>
            <person name="Munidasa M."/>
            <person name="Palculict T."/>
            <person name="Patil S."/>
            <person name="Pu L.-L."/>
            <person name="Saada N."/>
            <person name="Tang L."/>
            <person name="Weissenberger G."/>
            <person name="Zhu Y."/>
            <person name="Hemphill L."/>
            <person name="Shang Y."/>
            <person name="Youmans B."/>
            <person name="Ayvaz T."/>
            <person name="Ross M."/>
            <person name="Santibanez J."/>
            <person name="Aqrawi P."/>
            <person name="Gross S."/>
            <person name="Joshi V."/>
            <person name="Fowler G."/>
            <person name="Nazareth L."/>
            <person name="Reid J."/>
            <person name="Worley K."/>
            <person name="Petrosino J."/>
            <person name="Highlander S."/>
            <person name="Gibbs R."/>
        </authorList>
    </citation>
    <scope>NUCLEOTIDE SEQUENCE [LARGE SCALE GENOMIC DNA]</scope>
    <source>
        <strain evidence="2 3">9715</strain>
    </source>
</reference>
<protein>
    <submittedName>
        <fullName evidence="2">Uncharacterized protein</fullName>
    </submittedName>
</protein>
<evidence type="ECO:0000313" key="3">
    <source>
        <dbReference type="Proteomes" id="UP000005336"/>
    </source>
</evidence>
<comment type="caution">
    <text evidence="2">The sequence shown here is derived from an EMBL/GenBank/DDBJ whole genome shotgun (WGS) entry which is preliminary data.</text>
</comment>
<keyword evidence="3" id="KW-1185">Reference proteome</keyword>